<dbReference type="CDD" id="cd07567">
    <property type="entry name" value="biotinidase_like"/>
    <property type="match status" value="1"/>
</dbReference>
<evidence type="ECO:0000313" key="8">
    <source>
        <dbReference type="Proteomes" id="UP000631391"/>
    </source>
</evidence>
<evidence type="ECO:0000259" key="6">
    <source>
        <dbReference type="PROSITE" id="PS50263"/>
    </source>
</evidence>
<sequence>MLRSQALLPAVVFALTALQALASDTFLAAVYEHAVILPDPTGEPVPPGDALALMNKNMDVLEGAVKEAAQKAPLTAQVLLIFFSPSLKCIRFGPAPVQERLSCMARNNSIYVVANIGDKKPCNSSDPKCPTDGRYQYNTDVVFDPQGKLVARYHKYNLFLGESQFNYPIEPEAVTFETPFGKFGIFTCFDILFYEPAVVLVSKMQVDTVLFPTAWMNVLPFLTAVEFHSAWAMGMRVNVLAANTHNTKLAMTGSGIYAPAGARAYSYNMETEDGHLLIAELDAHPRLSPASPPAASWNSHALGIERFSQNDHEFKGIVFGDPFTFTELTKPEGNLTVCQKDLCCHLSYKMAEKRDDEVFVLGAFDDLHVIEGQYYLQV</sequence>
<dbReference type="EMBL" id="WEKY01040136">
    <property type="protein sequence ID" value="NWI43979.1"/>
    <property type="molecule type" value="Genomic_DNA"/>
</dbReference>
<dbReference type="InterPro" id="IPR012101">
    <property type="entry name" value="Biotinidase-like_euk"/>
</dbReference>
<keyword evidence="2 5" id="KW-0732">Signal</keyword>
<feature type="non-terminal residue" evidence="7">
    <location>
        <position position="378"/>
    </location>
</feature>
<feature type="chain" id="PRO_5032563359" evidence="5">
    <location>
        <begin position="23"/>
        <end position="378"/>
    </location>
</feature>
<keyword evidence="3" id="KW-0378">Hydrolase</keyword>
<dbReference type="SUPFAM" id="SSF56317">
    <property type="entry name" value="Carbon-nitrogen hydrolase"/>
    <property type="match status" value="1"/>
</dbReference>
<comment type="caution">
    <text evidence="7">The sequence shown here is derived from an EMBL/GenBank/DDBJ whole genome shotgun (WGS) entry which is preliminary data.</text>
</comment>
<dbReference type="GO" id="GO:0017159">
    <property type="term" value="F:pantetheine hydrolase activity"/>
    <property type="evidence" value="ECO:0007669"/>
    <property type="project" value="TreeGrafter"/>
</dbReference>
<dbReference type="InterPro" id="IPR003010">
    <property type="entry name" value="C-N_Hydrolase"/>
</dbReference>
<dbReference type="PANTHER" id="PTHR10609">
    <property type="entry name" value="BIOTINIDASE-RELATED"/>
    <property type="match status" value="1"/>
</dbReference>
<evidence type="ECO:0000256" key="2">
    <source>
        <dbReference type="ARBA" id="ARBA00022729"/>
    </source>
</evidence>
<evidence type="ECO:0000256" key="4">
    <source>
        <dbReference type="ARBA" id="ARBA00023180"/>
    </source>
</evidence>
<dbReference type="PROSITE" id="PS50263">
    <property type="entry name" value="CN_HYDROLASE"/>
    <property type="match status" value="1"/>
</dbReference>
<organism evidence="7 8">
    <name type="scientific">Picathartes gymnocephalus</name>
    <name type="common">White-necked rockfowl</name>
    <dbReference type="NCBI Taxonomy" id="175131"/>
    <lineage>
        <taxon>Eukaryota</taxon>
        <taxon>Metazoa</taxon>
        <taxon>Chordata</taxon>
        <taxon>Craniata</taxon>
        <taxon>Vertebrata</taxon>
        <taxon>Euteleostomi</taxon>
        <taxon>Archelosauria</taxon>
        <taxon>Archosauria</taxon>
        <taxon>Dinosauria</taxon>
        <taxon>Saurischia</taxon>
        <taxon>Theropoda</taxon>
        <taxon>Coelurosauria</taxon>
        <taxon>Aves</taxon>
        <taxon>Neognathae</taxon>
        <taxon>Neoaves</taxon>
        <taxon>Telluraves</taxon>
        <taxon>Australaves</taxon>
        <taxon>Passeriformes</taxon>
        <taxon>Picathartidae</taxon>
        <taxon>Picathartes</taxon>
    </lineage>
</organism>
<dbReference type="InterPro" id="IPR043957">
    <property type="entry name" value="Vanin_C"/>
</dbReference>
<evidence type="ECO:0000256" key="3">
    <source>
        <dbReference type="ARBA" id="ARBA00022801"/>
    </source>
</evidence>
<keyword evidence="4" id="KW-0325">Glycoprotein</keyword>
<reference evidence="7" key="1">
    <citation type="submission" date="2019-10" db="EMBL/GenBank/DDBJ databases">
        <title>Bird 10,000 Genomes (B10K) Project - Family phase.</title>
        <authorList>
            <person name="Zhang G."/>
        </authorList>
    </citation>
    <scope>NUCLEOTIDE SEQUENCE</scope>
    <source>
        <strain evidence="7">B10K-DU-012-30</strain>
        <tissue evidence="7">Muscle</tissue>
    </source>
</reference>
<keyword evidence="8" id="KW-1185">Reference proteome</keyword>
<dbReference type="Pfam" id="PF19018">
    <property type="entry name" value="Vanin_C"/>
    <property type="match status" value="1"/>
</dbReference>
<dbReference type="OrthoDB" id="10250282at2759"/>
<protein>
    <submittedName>
        <fullName evidence="7">VNN1 Pantetheinase</fullName>
    </submittedName>
</protein>
<evidence type="ECO:0000256" key="5">
    <source>
        <dbReference type="SAM" id="SignalP"/>
    </source>
</evidence>
<dbReference type="AlphaFoldDB" id="A0A851BCE0"/>
<accession>A0A851BCE0</accession>
<dbReference type="InterPro" id="IPR040154">
    <property type="entry name" value="Biotinidase/VNN"/>
</dbReference>
<name>A0A851BCE0_PICGY</name>
<feature type="non-terminal residue" evidence="7">
    <location>
        <position position="1"/>
    </location>
</feature>
<dbReference type="PANTHER" id="PTHR10609:SF27">
    <property type="entry name" value="CN HYDROLASE DOMAIN-CONTAINING PROTEIN-RELATED"/>
    <property type="match status" value="1"/>
</dbReference>
<proteinExistence type="inferred from homology"/>
<feature type="signal peptide" evidence="5">
    <location>
        <begin position="1"/>
        <end position="22"/>
    </location>
</feature>
<dbReference type="Proteomes" id="UP000631391">
    <property type="component" value="Unassembled WGS sequence"/>
</dbReference>
<dbReference type="InterPro" id="IPR036526">
    <property type="entry name" value="C-N_Hydrolase_sf"/>
</dbReference>
<evidence type="ECO:0000313" key="7">
    <source>
        <dbReference type="EMBL" id="NWI43979.1"/>
    </source>
</evidence>
<gene>
    <name evidence="7" type="primary">Vnn1</name>
    <name evidence="7" type="ORF">PICGYM_R05294</name>
</gene>
<dbReference type="Pfam" id="PF00795">
    <property type="entry name" value="CN_hydrolase"/>
    <property type="match status" value="1"/>
</dbReference>
<evidence type="ECO:0000256" key="1">
    <source>
        <dbReference type="ARBA" id="ARBA00008225"/>
    </source>
</evidence>
<comment type="similarity">
    <text evidence="1">Belongs to the carbon-nitrogen hydrolase superfamily. BTD/VNN family.</text>
</comment>
<feature type="domain" description="CN hydrolase" evidence="6">
    <location>
        <begin position="31"/>
        <end position="283"/>
    </location>
</feature>
<dbReference type="Gene3D" id="3.60.110.10">
    <property type="entry name" value="Carbon-nitrogen hydrolase"/>
    <property type="match status" value="1"/>
</dbReference>
<dbReference type="GO" id="GO:0015939">
    <property type="term" value="P:pantothenate metabolic process"/>
    <property type="evidence" value="ECO:0007669"/>
    <property type="project" value="TreeGrafter"/>
</dbReference>